<dbReference type="RefSeq" id="WP_032124674.1">
    <property type="nucleotide sequence ID" value="NZ_LN879502.1"/>
</dbReference>
<organism evidence="3 4">
    <name type="scientific">Candidatus Protochlamydia naegleriophila</name>
    <dbReference type="NCBI Taxonomy" id="389348"/>
    <lineage>
        <taxon>Bacteria</taxon>
        <taxon>Pseudomonadati</taxon>
        <taxon>Chlamydiota</taxon>
        <taxon>Chlamydiia</taxon>
        <taxon>Parachlamydiales</taxon>
        <taxon>Parachlamydiaceae</taxon>
        <taxon>Candidatus Protochlamydia</taxon>
    </lineage>
</organism>
<dbReference type="EMBL" id="LN879502">
    <property type="protein sequence ID" value="CUI18033.1"/>
    <property type="molecule type" value="Genomic_DNA"/>
</dbReference>
<dbReference type="Pfam" id="PF18932">
    <property type="entry name" value="DUF5681"/>
    <property type="match status" value="1"/>
</dbReference>
<accession>A0A0U5EV40</accession>
<dbReference type="InterPro" id="IPR043736">
    <property type="entry name" value="DUF5681"/>
</dbReference>
<dbReference type="KEGG" id="pnl:PNK_2439"/>
<name>A0A0U5EV40_9BACT</name>
<dbReference type="InParanoid" id="A0A0U5EV40"/>
<gene>
    <name evidence="3" type="ORF">PNK_2439</name>
</gene>
<sequence length="146" mass="15941">MPENAGQMQVPGKFRKGQSGNPQGKAKGTKNRATLAAERLLNGDLDNICRKLIDEALTGNVQAIKLVLDRVLPAKRDRDIDVRLPKLQTVDDAVNAMSLIIESVSCGSISPSEGEAMSRVVDAFVKAIQAYDVEKRVLKLEQEVKK</sequence>
<dbReference type="AlphaFoldDB" id="A0A0U5EV40"/>
<dbReference type="PATRIC" id="fig|389348.3.peg.2733"/>
<feature type="domain" description="DUF5681" evidence="2">
    <location>
        <begin position="12"/>
        <end position="74"/>
    </location>
</feature>
<evidence type="ECO:0000256" key="1">
    <source>
        <dbReference type="SAM" id="MobiDB-lite"/>
    </source>
</evidence>
<protein>
    <recommendedName>
        <fullName evidence="2">DUF5681 domain-containing protein</fullName>
    </recommendedName>
</protein>
<reference evidence="4" key="1">
    <citation type="submission" date="2015-09" db="EMBL/GenBank/DDBJ databases">
        <authorList>
            <person name="Bertelli C."/>
        </authorList>
    </citation>
    <scope>NUCLEOTIDE SEQUENCE [LARGE SCALE GENOMIC DNA]</scope>
    <source>
        <strain evidence="4">KNic</strain>
    </source>
</reference>
<evidence type="ECO:0000313" key="4">
    <source>
        <dbReference type="Proteomes" id="UP000069902"/>
    </source>
</evidence>
<proteinExistence type="predicted"/>
<evidence type="ECO:0000313" key="3">
    <source>
        <dbReference type="EMBL" id="CUI18033.1"/>
    </source>
</evidence>
<evidence type="ECO:0000259" key="2">
    <source>
        <dbReference type="Pfam" id="PF18932"/>
    </source>
</evidence>
<dbReference type="Proteomes" id="UP000069902">
    <property type="component" value="Chromosome cPNK"/>
</dbReference>
<keyword evidence="4" id="KW-1185">Reference proteome</keyword>
<dbReference type="STRING" id="389348.PNK_2439"/>
<feature type="region of interest" description="Disordered" evidence="1">
    <location>
        <begin position="1"/>
        <end position="32"/>
    </location>
</feature>